<evidence type="ECO:0000313" key="18">
    <source>
        <dbReference type="EMBL" id="KAK6502422.1"/>
    </source>
</evidence>
<dbReference type="Gene3D" id="2.170.270.10">
    <property type="entry name" value="SET domain"/>
    <property type="match status" value="1"/>
</dbReference>
<dbReference type="SMART" id="SM00508">
    <property type="entry name" value="PostSET"/>
    <property type="match status" value="1"/>
</dbReference>
<feature type="compositionally biased region" description="Basic and acidic residues" evidence="13">
    <location>
        <begin position="795"/>
        <end position="824"/>
    </location>
</feature>
<feature type="compositionally biased region" description="Polar residues" evidence="13">
    <location>
        <begin position="1"/>
        <end position="23"/>
    </location>
</feature>
<comment type="subcellular location">
    <subcellularLocation>
        <location evidence="3">Chromosome</location>
    </subcellularLocation>
    <subcellularLocation>
        <location evidence="2">Nucleus</location>
    </subcellularLocation>
</comment>
<feature type="region of interest" description="Disordered" evidence="13">
    <location>
        <begin position="532"/>
        <end position="608"/>
    </location>
</feature>
<dbReference type="InterPro" id="IPR001214">
    <property type="entry name" value="SET_dom"/>
</dbReference>
<dbReference type="SMART" id="SM00317">
    <property type="entry name" value="SET"/>
    <property type="match status" value="1"/>
</dbReference>
<evidence type="ECO:0000256" key="7">
    <source>
        <dbReference type="ARBA" id="ARBA00022603"/>
    </source>
</evidence>
<comment type="function">
    <text evidence="1">Histone methyltransferase that trimethylates histone H3 'Lys-36' forming H3K36me3. Involved in transcription elongation as well as in transcription repression.</text>
</comment>
<feature type="region of interest" description="Disordered" evidence="13">
    <location>
        <begin position="1"/>
        <end position="124"/>
    </location>
</feature>
<keyword evidence="8" id="KW-0808">Transferase</keyword>
<evidence type="ECO:0000256" key="6">
    <source>
        <dbReference type="ARBA" id="ARBA00022491"/>
    </source>
</evidence>
<protein>
    <recommendedName>
        <fullName evidence="4">Histone-lysine N-methyltransferase, H3 lysine-36 specific</fullName>
    </recommendedName>
    <alternativeName>
        <fullName evidence="11">SET domain-containing protein 2</fullName>
    </alternativeName>
</protein>
<dbReference type="GO" id="GO:0032259">
    <property type="term" value="P:methylation"/>
    <property type="evidence" value="ECO:0007669"/>
    <property type="project" value="UniProtKB-KW"/>
</dbReference>
<dbReference type="CDD" id="cd00201">
    <property type="entry name" value="WW"/>
    <property type="match status" value="1"/>
</dbReference>
<feature type="compositionally biased region" description="Low complexity" evidence="13">
    <location>
        <begin position="63"/>
        <end position="72"/>
    </location>
</feature>
<feature type="compositionally biased region" description="Basic residues" evidence="13">
    <location>
        <begin position="551"/>
        <end position="560"/>
    </location>
</feature>
<organism evidence="18 19">
    <name type="scientific">Arthrobotrys conoides</name>
    <dbReference type="NCBI Taxonomy" id="74498"/>
    <lineage>
        <taxon>Eukaryota</taxon>
        <taxon>Fungi</taxon>
        <taxon>Dikarya</taxon>
        <taxon>Ascomycota</taxon>
        <taxon>Pezizomycotina</taxon>
        <taxon>Orbiliomycetes</taxon>
        <taxon>Orbiliales</taxon>
        <taxon>Orbiliaceae</taxon>
        <taxon>Arthrobotrys</taxon>
    </lineage>
</organism>
<dbReference type="GO" id="GO:0006355">
    <property type="term" value="P:regulation of DNA-templated transcription"/>
    <property type="evidence" value="ECO:0007669"/>
    <property type="project" value="InterPro"/>
</dbReference>
<dbReference type="GO" id="GO:0005634">
    <property type="term" value="C:nucleus"/>
    <property type="evidence" value="ECO:0007669"/>
    <property type="project" value="UniProtKB-SubCell"/>
</dbReference>
<dbReference type="SUPFAM" id="SSF51045">
    <property type="entry name" value="WW domain"/>
    <property type="match status" value="1"/>
</dbReference>
<dbReference type="Proteomes" id="UP001307849">
    <property type="component" value="Unassembled WGS sequence"/>
</dbReference>
<dbReference type="InterPro" id="IPR006560">
    <property type="entry name" value="AWS_dom"/>
</dbReference>
<dbReference type="PROSITE" id="PS50020">
    <property type="entry name" value="WW_DOMAIN_2"/>
    <property type="match status" value="1"/>
</dbReference>
<feature type="compositionally biased region" description="Pro residues" evidence="13">
    <location>
        <begin position="31"/>
        <end position="41"/>
    </location>
</feature>
<dbReference type="PROSITE" id="PS51568">
    <property type="entry name" value="SAM_MT43_SET2_1"/>
    <property type="match status" value="1"/>
</dbReference>
<dbReference type="GO" id="GO:0005694">
    <property type="term" value="C:chromosome"/>
    <property type="evidence" value="ECO:0007669"/>
    <property type="project" value="UniProtKB-SubCell"/>
</dbReference>
<dbReference type="AlphaFoldDB" id="A0AAN8RRB1"/>
<sequence>MTSTEVVLPSGSASLPMATSQPHTVLKKGESPPPVSPPTLTPTPTQTEDSGENTSNGFKMEESSSPLSNPSPQEVPPSTNPSSPRDAKPDVPDNSEGLKMERSEPSSTPQPPTRGGRKPKKARHIVLYNDLPDKTEEAQAKFQLMEHCTYQPKSLADSGQEEELMSCDCRPEYDDGVNHACSQNCINAETFVECVDGDSNCGGQCQNQRFQKREYANVSVIQTEMKGYGLRANTPMEPGTFIYEYVGEVIGESQFRKRRELYGKEDIKHFYFMSIKVGEYIDATKRGCLARFCNHSCNPNCMVEKWVVGGKLRMGIFAKVKIEAGEELTFDYNVDRYGADPQKCFCGEPNCIGYIGGKTQTEASTKLPTLYLEALGLDDDDAWLTATSRKAQKKKKNDDGDYIYKAKIKDLSHDGVPKVMGTLMQASKQWIVVKLLDRIEAAQDPKVLPRVLEMHGYKIFNKLLGDWRTVIEIVLPILQIMHKWPRITKNKISSSKIEGTVKELAESSSHPKVKELAVELAESWGALEMGYRIPRRQKDSNDSPNPEFERRNRRRSRSRSRSPPEQEKPVNIPTGPRNSKPQFIPKPRSFPKDAPKGPRIPNVPLPPEWKVYKNPNGKTYYHNTITNATQWDHPGKNTPPTPSSRAPIVQKKDPKVFGIIQSIEDEVVRETEERRLMRIAAAQQQQQQPPTPEEPVESEEERAKKLLHHERRVKFAYYTIVKETTAIFLPKMGKAEIKKRNEEITRLCAQKDMRKMGLKTPIEIGSEKHRQIRKFTQDYMRSLWKKMKAHYIAKKAKEAAKGPKPEDGADKDTSTELDADKDISSEYPGFDPEADAEFDAEVAADVDETPAIKDDEAASLEPSPNTAPISPKRKRSDSEDDEIIANGAGSPKRSRFNETIVLSSAQPPPPPPGSPPPGSPLPVSEGSTPSFETGSPKRIGSPKHKLDQDGEPVSIAEENVKFQERPHKRARSISKSRSPSPRPVSNPAVQTTA</sequence>
<accession>A0AAN8RRB1</accession>
<comment type="caution">
    <text evidence="18">The sequence shown here is derived from an EMBL/GenBank/DDBJ whole genome shotgun (WGS) entry which is preliminary data.</text>
</comment>
<proteinExistence type="predicted"/>
<dbReference type="SUPFAM" id="SSF47676">
    <property type="entry name" value="Conserved domain common to transcription factors TFIIS, elongin A, CRSP70"/>
    <property type="match status" value="1"/>
</dbReference>
<keyword evidence="10" id="KW-0539">Nucleus</keyword>
<feature type="domain" description="AWS" evidence="17">
    <location>
        <begin position="162"/>
        <end position="214"/>
    </location>
</feature>
<keyword evidence="7 18" id="KW-0489">Methyltransferase</keyword>
<keyword evidence="9" id="KW-0949">S-adenosyl-L-methionine</keyword>
<keyword evidence="5" id="KW-0158">Chromosome</keyword>
<dbReference type="Pfam" id="PF08711">
    <property type="entry name" value="Med26"/>
    <property type="match status" value="1"/>
</dbReference>
<feature type="region of interest" description="Disordered" evidence="13">
    <location>
        <begin position="795"/>
        <end position="993"/>
    </location>
</feature>
<dbReference type="PROSITE" id="PS01159">
    <property type="entry name" value="WW_DOMAIN_1"/>
    <property type="match status" value="1"/>
</dbReference>
<dbReference type="PROSITE" id="PS50280">
    <property type="entry name" value="SET"/>
    <property type="match status" value="1"/>
</dbReference>
<feature type="compositionally biased region" description="Basic and acidic residues" evidence="13">
    <location>
        <begin position="85"/>
        <end position="104"/>
    </location>
</feature>
<evidence type="ECO:0000256" key="2">
    <source>
        <dbReference type="ARBA" id="ARBA00004123"/>
    </source>
</evidence>
<dbReference type="InterPro" id="IPR003616">
    <property type="entry name" value="Post-SET_dom"/>
</dbReference>
<evidence type="ECO:0000256" key="9">
    <source>
        <dbReference type="ARBA" id="ARBA00022691"/>
    </source>
</evidence>
<dbReference type="InterPro" id="IPR036020">
    <property type="entry name" value="WW_dom_sf"/>
</dbReference>
<feature type="region of interest" description="Disordered" evidence="13">
    <location>
        <begin position="680"/>
        <end position="702"/>
    </location>
</feature>
<gene>
    <name evidence="18" type="primary">SET2</name>
    <name evidence="18" type="ORF">TWF506_003002</name>
</gene>
<dbReference type="InterPro" id="IPR001202">
    <property type="entry name" value="WW_dom"/>
</dbReference>
<dbReference type="InterPro" id="IPR050777">
    <property type="entry name" value="SET2_Histone-Lys_MeTrsfase"/>
</dbReference>
<dbReference type="InterPro" id="IPR044437">
    <property type="entry name" value="SETD2/Set2_SET"/>
</dbReference>
<feature type="region of interest" description="Disordered" evidence="13">
    <location>
        <begin position="628"/>
        <end position="648"/>
    </location>
</feature>
<evidence type="ECO:0000256" key="10">
    <source>
        <dbReference type="ARBA" id="ARBA00023242"/>
    </source>
</evidence>
<comment type="catalytic activity">
    <reaction evidence="12">
        <text>L-lysyl(36)-[histone H3] + 3 S-adenosyl-L-methionine = N(6),N(6),N(6)-trimethyl-L-lysyl(36)-[histone H3] + 3 S-adenosyl-L-homocysteine + 3 H(+)</text>
        <dbReference type="Rhea" id="RHEA:60324"/>
        <dbReference type="Rhea" id="RHEA-COMP:9785"/>
        <dbReference type="Rhea" id="RHEA-COMP:15536"/>
        <dbReference type="ChEBI" id="CHEBI:15378"/>
        <dbReference type="ChEBI" id="CHEBI:29969"/>
        <dbReference type="ChEBI" id="CHEBI:57856"/>
        <dbReference type="ChEBI" id="CHEBI:59789"/>
        <dbReference type="ChEBI" id="CHEBI:61961"/>
        <dbReference type="EC" id="2.1.1.359"/>
    </reaction>
</comment>
<dbReference type="Gene3D" id="1.10.1740.100">
    <property type="entry name" value="Set2, Rpb1 interacting domain"/>
    <property type="match status" value="1"/>
</dbReference>
<dbReference type="GO" id="GO:0140955">
    <property type="term" value="F:histone H3K36 trimethyltransferase activity"/>
    <property type="evidence" value="ECO:0007669"/>
    <property type="project" value="UniProtKB-EC"/>
</dbReference>
<evidence type="ECO:0000256" key="4">
    <source>
        <dbReference type="ARBA" id="ARBA00018028"/>
    </source>
</evidence>
<feature type="compositionally biased region" description="Basic residues" evidence="13">
    <location>
        <begin position="115"/>
        <end position="124"/>
    </location>
</feature>
<dbReference type="PROSITE" id="PS50868">
    <property type="entry name" value="POST_SET"/>
    <property type="match status" value="1"/>
</dbReference>
<feature type="compositionally biased region" description="Low complexity" evidence="13">
    <location>
        <begin position="975"/>
        <end position="987"/>
    </location>
</feature>
<dbReference type="InterPro" id="IPR038190">
    <property type="entry name" value="SRI_sf"/>
</dbReference>
<dbReference type="EMBL" id="JAVHJM010000011">
    <property type="protein sequence ID" value="KAK6502422.1"/>
    <property type="molecule type" value="Genomic_DNA"/>
</dbReference>
<keyword evidence="19" id="KW-1185">Reference proteome</keyword>
<evidence type="ECO:0000256" key="11">
    <source>
        <dbReference type="ARBA" id="ARBA00030091"/>
    </source>
</evidence>
<dbReference type="SMART" id="SM00456">
    <property type="entry name" value="WW"/>
    <property type="match status" value="1"/>
</dbReference>
<dbReference type="SMART" id="SM00570">
    <property type="entry name" value="AWS"/>
    <property type="match status" value="1"/>
</dbReference>
<dbReference type="InterPro" id="IPR017923">
    <property type="entry name" value="TFIIS_N"/>
</dbReference>
<dbReference type="Pfam" id="PF00397">
    <property type="entry name" value="WW"/>
    <property type="match status" value="1"/>
</dbReference>
<evidence type="ECO:0000259" key="16">
    <source>
        <dbReference type="PROSITE" id="PS50868"/>
    </source>
</evidence>
<evidence type="ECO:0000259" key="15">
    <source>
        <dbReference type="PROSITE" id="PS50280"/>
    </source>
</evidence>
<dbReference type="PANTHER" id="PTHR22884">
    <property type="entry name" value="SET DOMAIN PROTEINS"/>
    <property type="match status" value="1"/>
</dbReference>
<evidence type="ECO:0000256" key="1">
    <source>
        <dbReference type="ARBA" id="ARBA00003901"/>
    </source>
</evidence>
<dbReference type="SUPFAM" id="SSF82199">
    <property type="entry name" value="SET domain"/>
    <property type="match status" value="1"/>
</dbReference>
<evidence type="ECO:0000256" key="5">
    <source>
        <dbReference type="ARBA" id="ARBA00022454"/>
    </source>
</evidence>
<feature type="compositionally biased region" description="Acidic residues" evidence="13">
    <location>
        <begin position="832"/>
        <end position="848"/>
    </location>
</feature>
<dbReference type="CDD" id="cd19172">
    <property type="entry name" value="SET_SETD2"/>
    <property type="match status" value="1"/>
</dbReference>
<dbReference type="Pfam" id="PF17907">
    <property type="entry name" value="AWS"/>
    <property type="match status" value="1"/>
</dbReference>
<evidence type="ECO:0000256" key="3">
    <source>
        <dbReference type="ARBA" id="ARBA00004286"/>
    </source>
</evidence>
<name>A0AAN8RRB1_9PEZI</name>
<evidence type="ECO:0000256" key="13">
    <source>
        <dbReference type="SAM" id="MobiDB-lite"/>
    </source>
</evidence>
<evidence type="ECO:0000256" key="8">
    <source>
        <dbReference type="ARBA" id="ARBA00022679"/>
    </source>
</evidence>
<feature type="domain" description="Post-SET" evidence="16">
    <location>
        <begin position="340"/>
        <end position="356"/>
    </location>
</feature>
<feature type="domain" description="SET" evidence="15">
    <location>
        <begin position="216"/>
        <end position="333"/>
    </location>
</feature>
<feature type="compositionally biased region" description="Pro residues" evidence="13">
    <location>
        <begin position="906"/>
        <end position="920"/>
    </location>
</feature>
<dbReference type="InterPro" id="IPR025788">
    <property type="entry name" value="Set2_fungi"/>
</dbReference>
<keyword evidence="6" id="KW-0678">Repressor</keyword>
<evidence type="ECO:0000313" key="19">
    <source>
        <dbReference type="Proteomes" id="UP001307849"/>
    </source>
</evidence>
<dbReference type="InterPro" id="IPR035441">
    <property type="entry name" value="TFIIS/LEDGF_dom_sf"/>
</dbReference>
<evidence type="ECO:0000259" key="17">
    <source>
        <dbReference type="PROSITE" id="PS51215"/>
    </source>
</evidence>
<evidence type="ECO:0000259" key="14">
    <source>
        <dbReference type="PROSITE" id="PS50020"/>
    </source>
</evidence>
<dbReference type="InterPro" id="IPR046341">
    <property type="entry name" value="SET_dom_sf"/>
</dbReference>
<evidence type="ECO:0000256" key="12">
    <source>
        <dbReference type="ARBA" id="ARBA00047545"/>
    </source>
</evidence>
<reference evidence="18 19" key="1">
    <citation type="submission" date="2019-10" db="EMBL/GenBank/DDBJ databases">
        <authorList>
            <person name="Palmer J.M."/>
        </authorList>
    </citation>
    <scope>NUCLEOTIDE SEQUENCE [LARGE SCALE GENOMIC DNA]</scope>
    <source>
        <strain evidence="18 19">TWF506</strain>
    </source>
</reference>
<dbReference type="Pfam" id="PF00856">
    <property type="entry name" value="SET"/>
    <property type="match status" value="1"/>
</dbReference>
<dbReference type="Gene3D" id="2.20.70.10">
    <property type="match status" value="1"/>
</dbReference>
<feature type="domain" description="WW" evidence="14">
    <location>
        <begin position="603"/>
        <end position="636"/>
    </location>
</feature>
<dbReference type="PROSITE" id="PS51215">
    <property type="entry name" value="AWS"/>
    <property type="match status" value="1"/>
</dbReference>